<dbReference type="AlphaFoldDB" id="A0A8C6SKR5"/>
<reference evidence="1" key="1">
    <citation type="submission" date="2025-08" db="UniProtKB">
        <authorList>
            <consortium name="Ensembl"/>
        </authorList>
    </citation>
    <scope>IDENTIFICATION</scope>
</reference>
<accession>A0A8C6SKR5</accession>
<sequence>MNILPRYIFLFQNLPIHIKEKSFKLWESQLRNFLWDGSKPRVKMKVLQDNKEKGGLSLPNLKNYFFATHVRTMLLWFNEQKNPKWKQIELKLVKKLTTLIFSKGKVKKAAESSYTVHNTFEIWKTICRKIRLEMKTQFCSKKSFTTPNSLRIKLMKVLQESNQRCSSTKGKWEKELQVIIDEDDWYQISKSNFIHIRSPFWQEFAWKLQLRFFKTPHMISKFSKDKDTAACWRKCGEKEADYLHIFLTCPKIANFWNKVTSNIKQMIGNKVTYEEKHLLLGIPLKDLNKVCNISSGSLESRH</sequence>
<dbReference type="Ensembl" id="ENSNMLT00000009235.1">
    <property type="protein sequence ID" value="ENSNMLP00000008115.1"/>
    <property type="gene ID" value="ENSNMLG00000005781.1"/>
</dbReference>
<evidence type="ECO:0000313" key="1">
    <source>
        <dbReference type="Ensembl" id="ENSNMLP00000008115.1"/>
    </source>
</evidence>
<dbReference type="PANTHER" id="PTHR31635">
    <property type="entry name" value="REVERSE TRANSCRIPTASE DOMAIN-CONTAINING PROTEIN-RELATED"/>
    <property type="match status" value="1"/>
</dbReference>
<proteinExistence type="predicted"/>
<dbReference type="PANTHER" id="PTHR31635:SF196">
    <property type="entry name" value="REVERSE TRANSCRIPTASE DOMAIN-CONTAINING PROTEIN-RELATED"/>
    <property type="match status" value="1"/>
</dbReference>
<keyword evidence="2" id="KW-1185">Reference proteome</keyword>
<evidence type="ECO:0000313" key="2">
    <source>
        <dbReference type="Proteomes" id="UP000694523"/>
    </source>
</evidence>
<evidence type="ECO:0008006" key="3">
    <source>
        <dbReference type="Google" id="ProtNLM"/>
    </source>
</evidence>
<organism evidence="1 2">
    <name type="scientific">Neogobius melanostomus</name>
    <name type="common">round goby</name>
    <dbReference type="NCBI Taxonomy" id="47308"/>
    <lineage>
        <taxon>Eukaryota</taxon>
        <taxon>Metazoa</taxon>
        <taxon>Chordata</taxon>
        <taxon>Craniata</taxon>
        <taxon>Vertebrata</taxon>
        <taxon>Euteleostomi</taxon>
        <taxon>Actinopterygii</taxon>
        <taxon>Neopterygii</taxon>
        <taxon>Teleostei</taxon>
        <taxon>Neoteleostei</taxon>
        <taxon>Acanthomorphata</taxon>
        <taxon>Gobiaria</taxon>
        <taxon>Gobiiformes</taxon>
        <taxon>Gobioidei</taxon>
        <taxon>Gobiidae</taxon>
        <taxon>Benthophilinae</taxon>
        <taxon>Neogobiini</taxon>
        <taxon>Neogobius</taxon>
    </lineage>
</organism>
<protein>
    <recommendedName>
        <fullName evidence="3">Reverse transcriptase zinc-binding domain-containing protein</fullName>
    </recommendedName>
</protein>
<name>A0A8C6SKR5_9GOBI</name>
<dbReference type="Proteomes" id="UP000694523">
    <property type="component" value="Unplaced"/>
</dbReference>
<reference evidence="1" key="2">
    <citation type="submission" date="2025-09" db="UniProtKB">
        <authorList>
            <consortium name="Ensembl"/>
        </authorList>
    </citation>
    <scope>IDENTIFICATION</scope>
</reference>